<reference evidence="1" key="2">
    <citation type="journal article" date="2015" name="Fish Shellfish Immunol.">
        <title>Early steps in the European eel (Anguilla anguilla)-Vibrio vulnificus interaction in the gills: Role of the RtxA13 toxin.</title>
        <authorList>
            <person name="Callol A."/>
            <person name="Pajuelo D."/>
            <person name="Ebbesson L."/>
            <person name="Teles M."/>
            <person name="MacKenzie S."/>
            <person name="Amaro C."/>
        </authorList>
    </citation>
    <scope>NUCLEOTIDE SEQUENCE</scope>
</reference>
<accession>A0A0E9U2W9</accession>
<dbReference type="PROSITE" id="PS51257">
    <property type="entry name" value="PROKAR_LIPOPROTEIN"/>
    <property type="match status" value="1"/>
</dbReference>
<protein>
    <submittedName>
        <fullName evidence="1">Uncharacterized protein</fullName>
    </submittedName>
</protein>
<name>A0A0E9U2W9_ANGAN</name>
<dbReference type="EMBL" id="GBXM01048411">
    <property type="protein sequence ID" value="JAH60166.1"/>
    <property type="molecule type" value="Transcribed_RNA"/>
</dbReference>
<evidence type="ECO:0000313" key="1">
    <source>
        <dbReference type="EMBL" id="JAH60166.1"/>
    </source>
</evidence>
<reference evidence="1" key="1">
    <citation type="submission" date="2014-11" db="EMBL/GenBank/DDBJ databases">
        <authorList>
            <person name="Amaro Gonzalez C."/>
        </authorList>
    </citation>
    <scope>NUCLEOTIDE SEQUENCE</scope>
</reference>
<sequence length="36" mass="4083">MKSWLECINILCTSLASCLNSRKHSLLVASDSFTFY</sequence>
<dbReference type="AlphaFoldDB" id="A0A0E9U2W9"/>
<proteinExistence type="predicted"/>
<organism evidence="1">
    <name type="scientific">Anguilla anguilla</name>
    <name type="common">European freshwater eel</name>
    <name type="synonym">Muraena anguilla</name>
    <dbReference type="NCBI Taxonomy" id="7936"/>
    <lineage>
        <taxon>Eukaryota</taxon>
        <taxon>Metazoa</taxon>
        <taxon>Chordata</taxon>
        <taxon>Craniata</taxon>
        <taxon>Vertebrata</taxon>
        <taxon>Euteleostomi</taxon>
        <taxon>Actinopterygii</taxon>
        <taxon>Neopterygii</taxon>
        <taxon>Teleostei</taxon>
        <taxon>Anguilliformes</taxon>
        <taxon>Anguillidae</taxon>
        <taxon>Anguilla</taxon>
    </lineage>
</organism>